<evidence type="ECO:0000259" key="2">
    <source>
        <dbReference type="Pfam" id="PF13968"/>
    </source>
</evidence>
<feature type="domain" description="DUF4220" evidence="2">
    <location>
        <begin position="98"/>
        <end position="431"/>
    </location>
</feature>
<organism evidence="3 4">
    <name type="scientific">Hibiscus sabdariffa</name>
    <name type="common">roselle</name>
    <dbReference type="NCBI Taxonomy" id="183260"/>
    <lineage>
        <taxon>Eukaryota</taxon>
        <taxon>Viridiplantae</taxon>
        <taxon>Streptophyta</taxon>
        <taxon>Embryophyta</taxon>
        <taxon>Tracheophyta</taxon>
        <taxon>Spermatophyta</taxon>
        <taxon>Magnoliopsida</taxon>
        <taxon>eudicotyledons</taxon>
        <taxon>Gunneridae</taxon>
        <taxon>Pentapetalae</taxon>
        <taxon>rosids</taxon>
        <taxon>malvids</taxon>
        <taxon>Malvales</taxon>
        <taxon>Malvaceae</taxon>
        <taxon>Malvoideae</taxon>
        <taxon>Hibiscus</taxon>
    </lineage>
</organism>
<evidence type="ECO:0000313" key="4">
    <source>
        <dbReference type="Proteomes" id="UP001396334"/>
    </source>
</evidence>
<evidence type="ECO:0000256" key="1">
    <source>
        <dbReference type="SAM" id="Phobius"/>
    </source>
</evidence>
<comment type="caution">
    <text evidence="3">The sequence shown here is derived from an EMBL/GenBank/DDBJ whole genome shotgun (WGS) entry which is preliminary data.</text>
</comment>
<keyword evidence="4" id="KW-1185">Reference proteome</keyword>
<dbReference type="InterPro" id="IPR025315">
    <property type="entry name" value="DUF4220"/>
</dbReference>
<feature type="transmembrane region" description="Helical" evidence="1">
    <location>
        <begin position="23"/>
        <end position="39"/>
    </location>
</feature>
<feature type="transmembrane region" description="Helical" evidence="1">
    <location>
        <begin position="59"/>
        <end position="78"/>
    </location>
</feature>
<dbReference type="Proteomes" id="UP001396334">
    <property type="component" value="Unassembled WGS sequence"/>
</dbReference>
<evidence type="ECO:0000313" key="3">
    <source>
        <dbReference type="EMBL" id="KAK8481725.1"/>
    </source>
</evidence>
<feature type="transmembrane region" description="Helical" evidence="1">
    <location>
        <begin position="180"/>
        <end position="198"/>
    </location>
</feature>
<dbReference type="InterPro" id="IPR007658">
    <property type="entry name" value="DUF594"/>
</dbReference>
<keyword evidence="1" id="KW-0812">Transmembrane</keyword>
<gene>
    <name evidence="3" type="ORF">V6N11_055831</name>
</gene>
<feature type="transmembrane region" description="Helical" evidence="1">
    <location>
        <begin position="363"/>
        <end position="382"/>
    </location>
</feature>
<reference evidence="3 4" key="1">
    <citation type="journal article" date="2024" name="G3 (Bethesda)">
        <title>Genome assembly of Hibiscus sabdariffa L. provides insights into metabolisms of medicinal natural products.</title>
        <authorList>
            <person name="Kim T."/>
        </authorList>
    </citation>
    <scope>NUCLEOTIDE SEQUENCE [LARGE SCALE GENOMIC DNA]</scope>
    <source>
        <strain evidence="3">TK-2024</strain>
        <tissue evidence="3">Old leaves</tissue>
    </source>
</reference>
<keyword evidence="1" id="KW-1133">Transmembrane helix</keyword>
<feature type="transmembrane region" description="Helical" evidence="1">
    <location>
        <begin position="154"/>
        <end position="174"/>
    </location>
</feature>
<feature type="transmembrane region" description="Helical" evidence="1">
    <location>
        <begin position="122"/>
        <end position="142"/>
    </location>
</feature>
<dbReference type="Pfam" id="PF04578">
    <property type="entry name" value="DUF594"/>
    <property type="match status" value="1"/>
</dbReference>
<dbReference type="PANTHER" id="PTHR31325">
    <property type="entry name" value="OS01G0798800 PROTEIN-RELATED"/>
    <property type="match status" value="1"/>
</dbReference>
<feature type="transmembrane region" description="Helical" evidence="1">
    <location>
        <begin position="90"/>
        <end position="116"/>
    </location>
</feature>
<accession>A0ABR1ZM93</accession>
<sequence>MASLVCAIPSQFHEIIFQTMKERRAMILAIAVSLVYVETKETVFTRVFSELAKNFWSQWELRLMVLVSLLVQFLLIYFGRRRKKYAGKWVPFIAINAWLMYLSADWMATLVLSTLFRANIDLNNGLVVFWTPFLLWHLGSPYNITAYSLEDNELWLRHFLGMFFQIRQAVYIYVRFRSNTVLNAMAIPLFIAGVFKYLERIWALRCASLRQLMQFFYSSPSSRDPGERMKEMIRTGLFDASEKRDFIGDPMITSEVKFLREVHSAFDVFKPLFTDLPFQISEEFHNGMVYLNAGNRTAVEAFNFVQIELEFLYDLLYTKNPVQLRNHAASLILRCICFSSVVSLLVAFSFLYRKIEDSTIDIAVTYVLLSGAVWLESYSFYMHVRSKWTMLRYANGRDKLHKLYLWIVRYRLHQIKSKVGIRKMAQHDLLAFCVRAKARKFTPVLRFIDTGNLLQKFWHTEWKPVDIELKEFIYFHLKEKRSEFEKGWFKLECLEKILGEKGDNVIREKGLPLEDEYWKTESTDFTRRIFVWHIATSLVYHDDLSKHRRNTCDSIREISKSLSDYMMYLVLVRPAMLPNGFSEMVNKETYLQIQRISQTKTKKNMTVPMEEFIEALLSSPSDFGFTELSETGALWDGVKFAKQLQSLRSDRWDDEEKWKVISEVWMEMMVYSASRCSWTEHAQQLRHGGELLTHVALLMAHLGLSTHNC</sequence>
<protein>
    <recommendedName>
        <fullName evidence="2">DUF4220 domain-containing protein</fullName>
    </recommendedName>
</protein>
<name>A0ABR1ZM93_9ROSI</name>
<proteinExistence type="predicted"/>
<dbReference type="Pfam" id="PF13968">
    <property type="entry name" value="DUF4220"/>
    <property type="match status" value="1"/>
</dbReference>
<feature type="transmembrane region" description="Helical" evidence="1">
    <location>
        <begin position="331"/>
        <end position="351"/>
    </location>
</feature>
<dbReference type="EMBL" id="JBBPBN010000864">
    <property type="protein sequence ID" value="KAK8481725.1"/>
    <property type="molecule type" value="Genomic_DNA"/>
</dbReference>
<keyword evidence="1" id="KW-0472">Membrane</keyword>